<dbReference type="STRING" id="1263082.A0A068S2A5"/>
<evidence type="ECO:0000256" key="3">
    <source>
        <dbReference type="ARBA" id="ARBA00023274"/>
    </source>
</evidence>
<proteinExistence type="inferred from homology"/>
<dbReference type="EMBL" id="CBTN010000029">
    <property type="protein sequence ID" value="CDH55376.1"/>
    <property type="molecule type" value="Genomic_DNA"/>
</dbReference>
<dbReference type="Proteomes" id="UP000027586">
    <property type="component" value="Unassembled WGS sequence"/>
</dbReference>
<dbReference type="InterPro" id="IPR043141">
    <property type="entry name" value="Ribosomal_uL10-like_sf"/>
</dbReference>
<dbReference type="CDD" id="cd05797">
    <property type="entry name" value="Ribosomal_L10"/>
    <property type="match status" value="1"/>
</dbReference>
<dbReference type="VEuPathDB" id="FungiDB:LCOR_06521.1"/>
<keyword evidence="2" id="KW-0689">Ribosomal protein</keyword>
<sequence length="210" mass="23549">MALRTGTSSLTRELNIAQKCAVRQFATEARPKQRKTVHPPRRTYLHQQYESIVNNDRAMFIFQHNNLTVREFTALRQELSRLGAPAKLTVLRSGVFNSVLRSTKYANLEPLVEGGPTCIFHTNANDAEHPDLLKKAMAVLGKNKKMMLLGGKLDDTLLTHDDVNKIVQLPGLPQLQAELLGVLEAPGRKLLSTLDSPARQLHSILDRRIE</sequence>
<dbReference type="OrthoDB" id="360689at2759"/>
<comment type="similarity">
    <text evidence="1">Belongs to the universal ribosomal protein uL10 family.</text>
</comment>
<comment type="caution">
    <text evidence="4">The sequence shown here is derived from an EMBL/GenBank/DDBJ whole genome shotgun (WGS) entry which is preliminary data.</text>
</comment>
<evidence type="ECO:0000313" key="5">
    <source>
        <dbReference type="Proteomes" id="UP000027586"/>
    </source>
</evidence>
<dbReference type="AlphaFoldDB" id="A0A068S2A5"/>
<accession>A0A068S2A5</accession>
<dbReference type="InterPro" id="IPR001790">
    <property type="entry name" value="Ribosomal_uL10"/>
</dbReference>
<dbReference type="GO" id="GO:1990904">
    <property type="term" value="C:ribonucleoprotein complex"/>
    <property type="evidence" value="ECO:0007669"/>
    <property type="project" value="UniProtKB-KW"/>
</dbReference>
<dbReference type="Pfam" id="PF00466">
    <property type="entry name" value="Ribosomal_L10"/>
    <property type="match status" value="1"/>
</dbReference>
<evidence type="ECO:0000256" key="1">
    <source>
        <dbReference type="ARBA" id="ARBA00008889"/>
    </source>
</evidence>
<dbReference type="PANTHER" id="PTHR11560">
    <property type="entry name" value="39S RIBOSOMAL PROTEIN L10, MITOCHONDRIAL"/>
    <property type="match status" value="1"/>
</dbReference>
<dbReference type="SUPFAM" id="SSF160369">
    <property type="entry name" value="Ribosomal protein L10-like"/>
    <property type="match status" value="1"/>
</dbReference>
<dbReference type="Gene3D" id="3.30.70.1730">
    <property type="match status" value="1"/>
</dbReference>
<reference evidence="4" key="1">
    <citation type="submission" date="2013-08" db="EMBL/GenBank/DDBJ databases">
        <title>Gene expansion shapes genome architecture in the human pathogen Lichtheimia corymbifera: an evolutionary genomics analysis in the ancient terrestrial Mucorales (Mucoromycotina).</title>
        <authorList>
            <person name="Schwartze V.U."/>
            <person name="Winter S."/>
            <person name="Shelest E."/>
            <person name="Marcet-Houben M."/>
            <person name="Horn F."/>
            <person name="Wehner S."/>
            <person name="Hoffmann K."/>
            <person name="Riege K."/>
            <person name="Sammeth M."/>
            <person name="Nowrousian M."/>
            <person name="Valiante V."/>
            <person name="Linde J."/>
            <person name="Jacobsen I.D."/>
            <person name="Marz M."/>
            <person name="Brakhage A.A."/>
            <person name="Gabaldon T."/>
            <person name="Bocker S."/>
            <person name="Voigt K."/>
        </authorList>
    </citation>
    <scope>NUCLEOTIDE SEQUENCE [LARGE SCALE GENOMIC DNA]</scope>
    <source>
        <strain evidence="4">FSU 9682</strain>
    </source>
</reference>
<dbReference type="GO" id="GO:0005840">
    <property type="term" value="C:ribosome"/>
    <property type="evidence" value="ECO:0007669"/>
    <property type="project" value="UniProtKB-KW"/>
</dbReference>
<evidence type="ECO:0000256" key="2">
    <source>
        <dbReference type="ARBA" id="ARBA00022980"/>
    </source>
</evidence>
<organism evidence="4 5">
    <name type="scientific">Lichtheimia corymbifera JMRC:FSU:9682</name>
    <dbReference type="NCBI Taxonomy" id="1263082"/>
    <lineage>
        <taxon>Eukaryota</taxon>
        <taxon>Fungi</taxon>
        <taxon>Fungi incertae sedis</taxon>
        <taxon>Mucoromycota</taxon>
        <taxon>Mucoromycotina</taxon>
        <taxon>Mucoromycetes</taxon>
        <taxon>Mucorales</taxon>
        <taxon>Lichtheimiaceae</taxon>
        <taxon>Lichtheimia</taxon>
    </lineage>
</organism>
<name>A0A068S2A5_9FUNG</name>
<dbReference type="InterPro" id="IPR047865">
    <property type="entry name" value="Ribosomal_uL10_bac_type"/>
</dbReference>
<keyword evidence="5" id="KW-1185">Reference proteome</keyword>
<gene>
    <name evidence="4" type="ORF">LCOR_06521.1</name>
</gene>
<protein>
    <submittedName>
        <fullName evidence="4">Uncharacterized protein</fullName>
    </submittedName>
</protein>
<keyword evidence="3" id="KW-0687">Ribonucleoprotein</keyword>
<evidence type="ECO:0000313" key="4">
    <source>
        <dbReference type="EMBL" id="CDH55376.1"/>
    </source>
</evidence>